<evidence type="ECO:0000259" key="1">
    <source>
        <dbReference type="Pfam" id="PF04056"/>
    </source>
</evidence>
<sequence>MRNGRSERLSELSASPEVHISKLRSNLDAGGDASLMNGLQMAVDSLRSIPSYGHREVLVLFAALSTCDPGNILDTVKSAQQHKCRVSVVGLAAEVHICRLCAQETGGMYGVALGEKHLEELVMGHAPPPPSRAADSAASLVRMGFPQRRAEGPAAMALVGQGCKLTSGGFTCPKCKALVAELPSSCHVCGLTLVSSPHLARSYHHLFPIKPFVEVSADALTQTMAEGSTRQRLQSTEGSIWDGPSWGFLVVPQPRAVSFFDEQKEKLGGGSVIGII</sequence>
<dbReference type="Proteomes" id="UP001485043">
    <property type="component" value="Unassembled WGS sequence"/>
</dbReference>
<dbReference type="GO" id="GO:0006289">
    <property type="term" value="P:nucleotide-excision repair"/>
    <property type="evidence" value="ECO:0007669"/>
    <property type="project" value="InterPro"/>
</dbReference>
<dbReference type="GO" id="GO:0005675">
    <property type="term" value="C:transcription factor TFIIH holo complex"/>
    <property type="evidence" value="ECO:0007669"/>
    <property type="project" value="TreeGrafter"/>
</dbReference>
<organism evidence="2 3">
    <name type="scientific">Apatococcus fuscideae</name>
    <dbReference type="NCBI Taxonomy" id="2026836"/>
    <lineage>
        <taxon>Eukaryota</taxon>
        <taxon>Viridiplantae</taxon>
        <taxon>Chlorophyta</taxon>
        <taxon>core chlorophytes</taxon>
        <taxon>Trebouxiophyceae</taxon>
        <taxon>Chlorellales</taxon>
        <taxon>Chlorellaceae</taxon>
        <taxon>Apatococcus</taxon>
    </lineage>
</organism>
<name>A0AAW1SKQ8_9CHLO</name>
<keyword evidence="3" id="KW-1185">Reference proteome</keyword>
<dbReference type="SUPFAM" id="SSF53300">
    <property type="entry name" value="vWA-like"/>
    <property type="match status" value="1"/>
</dbReference>
<comment type="caution">
    <text evidence="2">The sequence shown here is derived from an EMBL/GenBank/DDBJ whole genome shotgun (WGS) entry which is preliminary data.</text>
</comment>
<dbReference type="NCBIfam" id="TIGR00622">
    <property type="entry name" value="ssl1"/>
    <property type="match status" value="1"/>
</dbReference>
<protein>
    <recommendedName>
        <fullName evidence="1">Ssl1-like domain-containing protein</fullName>
    </recommendedName>
</protein>
<accession>A0AAW1SKQ8</accession>
<dbReference type="InterPro" id="IPR036465">
    <property type="entry name" value="vWFA_dom_sf"/>
</dbReference>
<dbReference type="PANTHER" id="PTHR12695">
    <property type="entry name" value="GENERAL TRANSCRIPTION FACTOR IIH SUBUNIT 2"/>
    <property type="match status" value="1"/>
</dbReference>
<feature type="domain" description="Ssl1-like" evidence="1">
    <location>
        <begin position="1"/>
        <end position="146"/>
    </location>
</feature>
<dbReference type="PANTHER" id="PTHR12695:SF2">
    <property type="entry name" value="GENERAL TRANSCRIPTION FACTOR IIH SUBUNIT 2-RELATED"/>
    <property type="match status" value="1"/>
</dbReference>
<dbReference type="GO" id="GO:0000439">
    <property type="term" value="C:transcription factor TFIIH core complex"/>
    <property type="evidence" value="ECO:0007669"/>
    <property type="project" value="InterPro"/>
</dbReference>
<evidence type="ECO:0000313" key="2">
    <source>
        <dbReference type="EMBL" id="KAK9846713.1"/>
    </source>
</evidence>
<dbReference type="GO" id="GO:0006357">
    <property type="term" value="P:regulation of transcription by RNA polymerase II"/>
    <property type="evidence" value="ECO:0007669"/>
    <property type="project" value="TreeGrafter"/>
</dbReference>
<dbReference type="InterPro" id="IPR007198">
    <property type="entry name" value="Ssl1-like"/>
</dbReference>
<dbReference type="InterPro" id="IPR012170">
    <property type="entry name" value="TFIIH_SSL1/p44"/>
</dbReference>
<proteinExistence type="predicted"/>
<evidence type="ECO:0000313" key="3">
    <source>
        <dbReference type="Proteomes" id="UP001485043"/>
    </source>
</evidence>
<gene>
    <name evidence="2" type="ORF">WJX84_011717</name>
</gene>
<dbReference type="Pfam" id="PF04056">
    <property type="entry name" value="Ssl1"/>
    <property type="match status" value="1"/>
</dbReference>
<dbReference type="AlphaFoldDB" id="A0AAW1SKQ8"/>
<dbReference type="Gene3D" id="3.40.50.410">
    <property type="entry name" value="von Willebrand factor, type A domain"/>
    <property type="match status" value="1"/>
</dbReference>
<dbReference type="EMBL" id="JALJOV010001535">
    <property type="protein sequence ID" value="KAK9846713.1"/>
    <property type="molecule type" value="Genomic_DNA"/>
</dbReference>
<reference evidence="2 3" key="1">
    <citation type="journal article" date="2024" name="Nat. Commun.">
        <title>Phylogenomics reveals the evolutionary origins of lichenization in chlorophyte algae.</title>
        <authorList>
            <person name="Puginier C."/>
            <person name="Libourel C."/>
            <person name="Otte J."/>
            <person name="Skaloud P."/>
            <person name="Haon M."/>
            <person name="Grisel S."/>
            <person name="Petersen M."/>
            <person name="Berrin J.G."/>
            <person name="Delaux P.M."/>
            <person name="Dal Grande F."/>
            <person name="Keller J."/>
        </authorList>
    </citation>
    <scope>NUCLEOTIDE SEQUENCE [LARGE SCALE GENOMIC DNA]</scope>
    <source>
        <strain evidence="2 3">SAG 2523</strain>
    </source>
</reference>
<dbReference type="GO" id="GO:0006351">
    <property type="term" value="P:DNA-templated transcription"/>
    <property type="evidence" value="ECO:0007669"/>
    <property type="project" value="InterPro"/>
</dbReference>